<dbReference type="Proteomes" id="UP000001194">
    <property type="component" value="Unassembled WGS sequence"/>
</dbReference>
<feature type="compositionally biased region" description="Acidic residues" evidence="1">
    <location>
        <begin position="870"/>
        <end position="883"/>
    </location>
</feature>
<evidence type="ECO:0000256" key="1">
    <source>
        <dbReference type="SAM" id="MobiDB-lite"/>
    </source>
</evidence>
<evidence type="ECO:0000313" key="3">
    <source>
        <dbReference type="Proteomes" id="UP000001194"/>
    </source>
</evidence>
<dbReference type="InParanoid" id="B0E148"/>
<reference evidence="2 3" key="1">
    <citation type="journal article" date="2008" name="Nature">
        <title>The genome of Laccaria bicolor provides insights into mycorrhizal symbiosis.</title>
        <authorList>
            <person name="Martin F."/>
            <person name="Aerts A."/>
            <person name="Ahren D."/>
            <person name="Brun A."/>
            <person name="Danchin E.G.J."/>
            <person name="Duchaussoy F."/>
            <person name="Gibon J."/>
            <person name="Kohler A."/>
            <person name="Lindquist E."/>
            <person name="Pereda V."/>
            <person name="Salamov A."/>
            <person name="Shapiro H.J."/>
            <person name="Wuyts J."/>
            <person name="Blaudez D."/>
            <person name="Buee M."/>
            <person name="Brokstein P."/>
            <person name="Canbaeck B."/>
            <person name="Cohen D."/>
            <person name="Courty P.E."/>
            <person name="Coutinho P.M."/>
            <person name="Delaruelle C."/>
            <person name="Detter J.C."/>
            <person name="Deveau A."/>
            <person name="DiFazio S."/>
            <person name="Duplessis S."/>
            <person name="Fraissinet-Tachet L."/>
            <person name="Lucic E."/>
            <person name="Frey-Klett P."/>
            <person name="Fourrey C."/>
            <person name="Feussner I."/>
            <person name="Gay G."/>
            <person name="Grimwood J."/>
            <person name="Hoegger P.J."/>
            <person name="Jain P."/>
            <person name="Kilaru S."/>
            <person name="Labbe J."/>
            <person name="Lin Y.C."/>
            <person name="Legue V."/>
            <person name="Le Tacon F."/>
            <person name="Marmeisse R."/>
            <person name="Melayah D."/>
            <person name="Montanini B."/>
            <person name="Muratet M."/>
            <person name="Nehls U."/>
            <person name="Niculita-Hirzel H."/>
            <person name="Oudot-Le Secq M.P."/>
            <person name="Peter M."/>
            <person name="Quesneville H."/>
            <person name="Rajashekar B."/>
            <person name="Reich M."/>
            <person name="Rouhier N."/>
            <person name="Schmutz J."/>
            <person name="Yin T."/>
            <person name="Chalot M."/>
            <person name="Henrissat B."/>
            <person name="Kuees U."/>
            <person name="Lucas S."/>
            <person name="Van de Peer Y."/>
            <person name="Podila G.K."/>
            <person name="Polle A."/>
            <person name="Pukkila P.J."/>
            <person name="Richardson P.M."/>
            <person name="Rouze P."/>
            <person name="Sanders I.R."/>
            <person name="Stajich J.E."/>
            <person name="Tunlid A."/>
            <person name="Tuskan G."/>
            <person name="Grigoriev I.V."/>
        </authorList>
    </citation>
    <scope>NUCLEOTIDE SEQUENCE [LARGE SCALE GENOMIC DNA]</scope>
    <source>
        <strain evidence="3">S238N-H82 / ATCC MYA-4686</strain>
    </source>
</reference>
<dbReference type="OrthoDB" id="3066419at2759"/>
<feature type="compositionally biased region" description="Acidic residues" evidence="1">
    <location>
        <begin position="305"/>
        <end position="315"/>
    </location>
</feature>
<sequence length="919" mass="102501">MPDANAVSRMADDRYLGVWLNGIEERQARWYLKEGIPCFIAKEITSLERAQLAAPETMIDFAAGSSAASLHWGVNDYDSLALSRGDLSLRDTSSFHDPGWVWSEPPVQKDKFPAKEPPRTQVANWAWSDPQVQKGKSPIKEPPKPQTVDYGPPPAETVIIAKDRVPWIKPPPVKRAAPSRPGAPPHEQKKWIKWVENYQPKGSFREVGAKFIPDHHSHSMYDRDKHHHLFFLHPPRAPEGCVSNPDVFGMPCPKGIYKDMNKNRRPQPYWIYKTQEPQSADVGKIAPVPRPEDLPCLNRTPLPPPDDDSDSDDDYYPDMDFLRQSVQNRAMTTDVSSKSATAMPAAQDIGTRSSLSAPTVKLNAVISSVESEPAALGATIEPGVGSSESTQIPPPLPAPVLNHPRNEDEVSIGDEDSIHEAMGPQIPPLTFTVDSEIEVEEAPPTDPLEFASSFLMLYGLPASEEFSTIQNLIASIAAHLQLTVRQIFRVCSDRSQNFWFEMESVDQARQMRTYMHHRRENSRELLVAYADYGDYVRALARSSHRWPDSTTIVEDQRPFPTPGPTASSSSRGRDVRERHKSRDVRQRSPSADRYHTGRRPSPLPQRRSPVHSDYLRRRYQRSPSPHYREHAPYRRSRSPEPRLFRPSRDTIPVGSQENRSNFNSVAAPNVDTGATVQIPPLPVLPSGPAFVGLPHNAPLPFGANVAFMWSPSGNTFSPVLLQGNTTIIPFPMPSSKATPSALLPWPVAAVLPSTTALPSFTPTQPTEPLASRISSTQRIPSGSPPPTPVQPTLMSRMTEHLSARLSDAVPSNLATRLSNPAQWTLADRISEDGPMGSSASWNGLTSWGGTVQPATAPLVTPEDLHPTPDSMDEDPVDLEDDREPDYKRTKRGRRSGQKIQGYRKRDEEREERKRRHRRC</sequence>
<dbReference type="EMBL" id="DS547164">
    <property type="protein sequence ID" value="EDQ99451.1"/>
    <property type="molecule type" value="Genomic_DNA"/>
</dbReference>
<feature type="region of interest" description="Disordered" evidence="1">
    <location>
        <begin position="829"/>
        <end position="919"/>
    </location>
</feature>
<feature type="region of interest" description="Disordered" evidence="1">
    <location>
        <begin position="759"/>
        <end position="789"/>
    </location>
</feature>
<feature type="region of interest" description="Disordered" evidence="1">
    <location>
        <begin position="280"/>
        <end position="315"/>
    </location>
</feature>
<organism evidence="3">
    <name type="scientific">Laccaria bicolor (strain S238N-H82 / ATCC MYA-4686)</name>
    <name type="common">Bicoloured deceiver</name>
    <name type="synonym">Laccaria laccata var. bicolor</name>
    <dbReference type="NCBI Taxonomy" id="486041"/>
    <lineage>
        <taxon>Eukaryota</taxon>
        <taxon>Fungi</taxon>
        <taxon>Dikarya</taxon>
        <taxon>Basidiomycota</taxon>
        <taxon>Agaricomycotina</taxon>
        <taxon>Agaricomycetes</taxon>
        <taxon>Agaricomycetidae</taxon>
        <taxon>Agaricales</taxon>
        <taxon>Agaricineae</taxon>
        <taxon>Hydnangiaceae</taxon>
        <taxon>Laccaria</taxon>
    </lineage>
</organism>
<feature type="compositionally biased region" description="Basic and acidic residues" evidence="1">
    <location>
        <begin position="626"/>
        <end position="648"/>
    </location>
</feature>
<dbReference type="HOGENOM" id="CLU_010388_0_0_1"/>
<dbReference type="GeneID" id="6085554"/>
<name>B0E148_LACBS</name>
<dbReference type="KEGG" id="lbc:LACBIDRAFT_316546"/>
<feature type="compositionally biased region" description="Polar residues" evidence="1">
    <location>
        <begin position="837"/>
        <end position="853"/>
    </location>
</feature>
<feature type="region of interest" description="Disordered" evidence="1">
    <location>
        <begin position="547"/>
        <end position="665"/>
    </location>
</feature>
<dbReference type="RefSeq" id="XP_001889906.1">
    <property type="nucleotide sequence ID" value="XM_001889871.1"/>
</dbReference>
<protein>
    <submittedName>
        <fullName evidence="2">Predicted protein</fullName>
    </submittedName>
</protein>
<feature type="region of interest" description="Disordered" evidence="1">
    <location>
        <begin position="128"/>
        <end position="152"/>
    </location>
</feature>
<keyword evidence="3" id="KW-1185">Reference proteome</keyword>
<accession>B0E148</accession>
<feature type="compositionally biased region" description="Basic and acidic residues" evidence="1">
    <location>
        <begin position="583"/>
        <end position="595"/>
    </location>
</feature>
<feature type="compositionally biased region" description="Polar residues" evidence="1">
    <location>
        <begin position="653"/>
        <end position="665"/>
    </location>
</feature>
<evidence type="ECO:0000313" key="2">
    <source>
        <dbReference type="EMBL" id="EDQ99451.1"/>
    </source>
</evidence>
<dbReference type="AlphaFoldDB" id="B0E148"/>
<feature type="compositionally biased region" description="Polar residues" evidence="1">
    <location>
        <begin position="759"/>
        <end position="779"/>
    </location>
</feature>
<proteinExistence type="predicted"/>
<gene>
    <name evidence="2" type="ORF">LACBIDRAFT_316546</name>
</gene>